<gene>
    <name evidence="1" type="ORF">ATANTOWER_017076</name>
</gene>
<dbReference type="EMBL" id="JAHUTI010003533">
    <property type="protein sequence ID" value="MED6233815.1"/>
    <property type="molecule type" value="Genomic_DNA"/>
</dbReference>
<keyword evidence="2" id="KW-1185">Reference proteome</keyword>
<comment type="caution">
    <text evidence="1">The sequence shown here is derived from an EMBL/GenBank/DDBJ whole genome shotgun (WGS) entry which is preliminary data.</text>
</comment>
<reference evidence="1 2" key="1">
    <citation type="submission" date="2021-07" db="EMBL/GenBank/DDBJ databases">
        <authorList>
            <person name="Palmer J.M."/>
        </authorList>
    </citation>
    <scope>NUCLEOTIDE SEQUENCE [LARGE SCALE GENOMIC DNA]</scope>
    <source>
        <strain evidence="1 2">AT_MEX2019</strain>
        <tissue evidence="1">Muscle</tissue>
    </source>
</reference>
<evidence type="ECO:0000313" key="2">
    <source>
        <dbReference type="Proteomes" id="UP001345963"/>
    </source>
</evidence>
<protein>
    <submittedName>
        <fullName evidence="1">Uncharacterized protein</fullName>
    </submittedName>
</protein>
<accession>A0ABU7A891</accession>
<dbReference type="Proteomes" id="UP001345963">
    <property type="component" value="Unassembled WGS sequence"/>
</dbReference>
<evidence type="ECO:0000313" key="1">
    <source>
        <dbReference type="EMBL" id="MED6233815.1"/>
    </source>
</evidence>
<sequence>MLQLRLHLRPGPDYVYYTFIKLKEVVGYLLFTASWRLMGSEFLIKTRLFFSRFGVSNGVTLVRMLALGGSDGGGHHHKLGKVFPTTVVKLVIRPLLLARGGKPRAEQI</sequence>
<organism evidence="1 2">
    <name type="scientific">Ataeniobius toweri</name>
    <dbReference type="NCBI Taxonomy" id="208326"/>
    <lineage>
        <taxon>Eukaryota</taxon>
        <taxon>Metazoa</taxon>
        <taxon>Chordata</taxon>
        <taxon>Craniata</taxon>
        <taxon>Vertebrata</taxon>
        <taxon>Euteleostomi</taxon>
        <taxon>Actinopterygii</taxon>
        <taxon>Neopterygii</taxon>
        <taxon>Teleostei</taxon>
        <taxon>Neoteleostei</taxon>
        <taxon>Acanthomorphata</taxon>
        <taxon>Ovalentaria</taxon>
        <taxon>Atherinomorphae</taxon>
        <taxon>Cyprinodontiformes</taxon>
        <taxon>Goodeidae</taxon>
        <taxon>Ataeniobius</taxon>
    </lineage>
</organism>
<proteinExistence type="predicted"/>
<name>A0ABU7A891_9TELE</name>